<dbReference type="AlphaFoldDB" id="A0A437AF12"/>
<keyword evidence="2" id="KW-1185">Reference proteome</keyword>
<accession>A0A437AF12</accession>
<comment type="caution">
    <text evidence="1">The sequence shown here is derived from an EMBL/GenBank/DDBJ whole genome shotgun (WGS) entry which is preliminary data.</text>
</comment>
<dbReference type="Proteomes" id="UP000283090">
    <property type="component" value="Unassembled WGS sequence"/>
</dbReference>
<protein>
    <submittedName>
        <fullName evidence="1">Uncharacterized protein</fullName>
    </submittedName>
</protein>
<dbReference type="VEuPathDB" id="FungiDB:DFL_000706"/>
<dbReference type="RefSeq" id="XP_067495255.1">
    <property type="nucleotide sequence ID" value="XM_067636584.1"/>
</dbReference>
<gene>
    <name evidence="1" type="ORF">DFL_000706</name>
</gene>
<name>A0A437AF12_ARTFL</name>
<dbReference type="OrthoDB" id="2156052at2759"/>
<dbReference type="GeneID" id="93583017"/>
<sequence length="78" mass="8545">MLAYSDTILSHFLKPGYLPVITQEEGIPLGYTMGELTLLDLEIMWQNYDGDPADEVDVSGALGLDENYDTDEEDGSSG</sequence>
<proteinExistence type="predicted"/>
<reference evidence="1 2" key="1">
    <citation type="submission" date="2019-01" db="EMBL/GenBank/DDBJ databases">
        <title>Intercellular communication is required for trap formation in the nematode-trapping fungus Duddingtonia flagrans.</title>
        <authorList>
            <person name="Youssar L."/>
            <person name="Wernet V."/>
            <person name="Hensel N."/>
            <person name="Hildebrandt H.-G."/>
            <person name="Fischer R."/>
        </authorList>
    </citation>
    <scope>NUCLEOTIDE SEQUENCE [LARGE SCALE GENOMIC DNA]</scope>
    <source>
        <strain evidence="1 2">CBS H-5679</strain>
    </source>
</reference>
<organism evidence="1 2">
    <name type="scientific">Arthrobotrys flagrans</name>
    <name type="common">Nematode-trapping fungus</name>
    <name type="synonym">Trichothecium flagrans</name>
    <dbReference type="NCBI Taxonomy" id="97331"/>
    <lineage>
        <taxon>Eukaryota</taxon>
        <taxon>Fungi</taxon>
        <taxon>Dikarya</taxon>
        <taxon>Ascomycota</taxon>
        <taxon>Pezizomycotina</taxon>
        <taxon>Orbiliomycetes</taxon>
        <taxon>Orbiliales</taxon>
        <taxon>Orbiliaceae</taxon>
        <taxon>Arthrobotrys</taxon>
    </lineage>
</organism>
<evidence type="ECO:0000313" key="1">
    <source>
        <dbReference type="EMBL" id="RVD89711.1"/>
    </source>
</evidence>
<dbReference type="EMBL" id="SAEB01000001">
    <property type="protein sequence ID" value="RVD89711.1"/>
    <property type="molecule type" value="Genomic_DNA"/>
</dbReference>
<evidence type="ECO:0000313" key="2">
    <source>
        <dbReference type="Proteomes" id="UP000283090"/>
    </source>
</evidence>